<name>A0A484F782_9EURY</name>
<sequence length="113" mass="13356">MKDILVDVRRNLLEKDFIQVDLLTWGMKKEASLSIHRENVFFGMKGEEFMILPFVDFNTILYDQVKYYKKGEIEIKFSSFFGIFKVTFKDGSKKYTLPAGREDIKKIISMFYG</sequence>
<keyword evidence="2" id="KW-1185">Reference proteome</keyword>
<reference evidence="1 2" key="1">
    <citation type="submission" date="2019-03" db="EMBL/GenBank/DDBJ databases">
        <title>Genomic Encyclopedia of Type Strains, Phase IV (KMG-IV): sequencing the most valuable type-strain genomes for metagenomic binning, comparative biology and taxonomic classification.</title>
        <authorList>
            <person name="Goeker M."/>
        </authorList>
    </citation>
    <scope>NUCLEOTIDE SEQUENCE [LARGE SCALE GENOMIC DNA]</scope>
    <source>
        <strain evidence="1 2">DSM 13328</strain>
    </source>
</reference>
<dbReference type="EMBL" id="SNYS01000005">
    <property type="protein sequence ID" value="TDQ71208.1"/>
    <property type="molecule type" value="Genomic_DNA"/>
</dbReference>
<dbReference type="AlphaFoldDB" id="A0A484F782"/>
<evidence type="ECO:0000313" key="1">
    <source>
        <dbReference type="EMBL" id="TDQ71208.1"/>
    </source>
</evidence>
<protein>
    <submittedName>
        <fullName evidence="1">Uncharacterized protein</fullName>
    </submittedName>
</protein>
<proteinExistence type="predicted"/>
<dbReference type="RefSeq" id="WP_133516783.1">
    <property type="nucleotide sequence ID" value="NZ_JAHDUW010000001.1"/>
</dbReference>
<accession>A0A484F782</accession>
<comment type="caution">
    <text evidence="1">The sequence shown here is derived from an EMBL/GenBank/DDBJ whole genome shotgun (WGS) entry which is preliminary data.</text>
</comment>
<gene>
    <name evidence="1" type="ORF">C7391_0313</name>
</gene>
<organism evidence="1 2">
    <name type="scientific">Methanimicrococcus blatticola</name>
    <dbReference type="NCBI Taxonomy" id="91560"/>
    <lineage>
        <taxon>Archaea</taxon>
        <taxon>Methanobacteriati</taxon>
        <taxon>Methanobacteriota</taxon>
        <taxon>Stenosarchaea group</taxon>
        <taxon>Methanomicrobia</taxon>
        <taxon>Methanosarcinales</taxon>
        <taxon>Methanosarcinaceae</taxon>
        <taxon>Methanimicrococcus</taxon>
    </lineage>
</organism>
<dbReference type="Proteomes" id="UP000294855">
    <property type="component" value="Unassembled WGS sequence"/>
</dbReference>
<evidence type="ECO:0000313" key="2">
    <source>
        <dbReference type="Proteomes" id="UP000294855"/>
    </source>
</evidence>